<dbReference type="InterPro" id="IPR051458">
    <property type="entry name" value="Cyt/Met_Dipeptidase"/>
</dbReference>
<keyword evidence="3" id="KW-0378">Hydrolase</keyword>
<dbReference type="AlphaFoldDB" id="A0A917I9K7"/>
<dbReference type="GO" id="GO:0008233">
    <property type="term" value="F:peptidase activity"/>
    <property type="evidence" value="ECO:0007669"/>
    <property type="project" value="UniProtKB-KW"/>
</dbReference>
<keyword evidence="2" id="KW-0479">Metal-binding</keyword>
<dbReference type="SUPFAM" id="SSF53187">
    <property type="entry name" value="Zn-dependent exopeptidases"/>
    <property type="match status" value="1"/>
</dbReference>
<dbReference type="EMBL" id="BMES01000002">
    <property type="protein sequence ID" value="GGH23547.1"/>
    <property type="molecule type" value="Genomic_DNA"/>
</dbReference>
<dbReference type="Pfam" id="PF07687">
    <property type="entry name" value="M20_dimer"/>
    <property type="match status" value="1"/>
</dbReference>
<reference evidence="5" key="1">
    <citation type="journal article" date="2014" name="Int. J. Syst. Evol. Microbiol.">
        <title>Complete genome sequence of Corynebacterium casei LMG S-19264T (=DSM 44701T), isolated from a smear-ripened cheese.</title>
        <authorList>
            <consortium name="US DOE Joint Genome Institute (JGI-PGF)"/>
            <person name="Walter F."/>
            <person name="Albersmeier A."/>
            <person name="Kalinowski J."/>
            <person name="Ruckert C."/>
        </authorList>
    </citation>
    <scope>NUCLEOTIDE SEQUENCE</scope>
    <source>
        <strain evidence="5">CGMCC 1.12214</strain>
    </source>
</reference>
<reference evidence="5" key="2">
    <citation type="submission" date="2020-09" db="EMBL/GenBank/DDBJ databases">
        <authorList>
            <person name="Sun Q."/>
            <person name="Zhou Y."/>
        </authorList>
    </citation>
    <scope>NUCLEOTIDE SEQUENCE</scope>
    <source>
        <strain evidence="5">CGMCC 1.12214</strain>
    </source>
</reference>
<evidence type="ECO:0000313" key="5">
    <source>
        <dbReference type="EMBL" id="GGH23547.1"/>
    </source>
</evidence>
<comment type="caution">
    <text evidence="5">The sequence shown here is derived from an EMBL/GenBank/DDBJ whole genome shotgun (WGS) entry which is preliminary data.</text>
</comment>
<name>A0A917I9K7_9HYPH</name>
<organism evidence="5 6">
    <name type="scientific">Alsobacter metallidurans</name>
    <dbReference type="NCBI Taxonomy" id="340221"/>
    <lineage>
        <taxon>Bacteria</taxon>
        <taxon>Pseudomonadati</taxon>
        <taxon>Pseudomonadota</taxon>
        <taxon>Alphaproteobacteria</taxon>
        <taxon>Hyphomicrobiales</taxon>
        <taxon>Alsobacteraceae</taxon>
        <taxon>Alsobacter</taxon>
    </lineage>
</organism>
<dbReference type="InterPro" id="IPR002933">
    <property type="entry name" value="Peptidase_M20"/>
</dbReference>
<dbReference type="Gene3D" id="3.30.70.360">
    <property type="match status" value="1"/>
</dbReference>
<evidence type="ECO:0000256" key="1">
    <source>
        <dbReference type="ARBA" id="ARBA00022670"/>
    </source>
</evidence>
<evidence type="ECO:0000256" key="2">
    <source>
        <dbReference type="ARBA" id="ARBA00022723"/>
    </source>
</evidence>
<feature type="domain" description="Peptidase M20 dimerisation" evidence="4">
    <location>
        <begin position="197"/>
        <end position="356"/>
    </location>
</feature>
<sequence length="461" mass="49062">MSDTAAIEAKLKADQPRHVDILKRFVAIPSVSTDPAYRQGVADAAAFVAGRLREAGMGEVAIHPTDGHPVVTASWRGAPGAPTVLVYGHYDVQPPDPAEAWRSPPFAAEIRDGRLYARGASDDKGPMLIPIAVAEAFMQADGRLPVNMVFLFEGEEEVSSAHLEPFVAAHRDLLKADFTLSADGAQWRADLPSVTVASRGICALEVTVRGPGKDLHSGRHGGAVANPIQVLARLMAGLHDDAGAVAVRGFYDGLDPVSEAEVAAIAAIPFDEAAYLKEVGAPEGAGEAGYTLLQRNWIRPTLEFNGVHGGYTGAGKKTVIPKEASAKITCRLVPGQDPARIVDLLARHLEAAAPPGVRVSVKRETGGAPAYAIPADHPGLALSEDVLEGVLGRRPVRVRMGATIPIGDIFKRVLGIDTVFFSFATVDEDYHAPNEFFRLSSYQAGMIAWARYLARLGERRG</sequence>
<dbReference type="InterPro" id="IPR036264">
    <property type="entry name" value="Bact_exopeptidase_dim_dom"/>
</dbReference>
<accession>A0A917I9K7</accession>
<evidence type="ECO:0000259" key="4">
    <source>
        <dbReference type="Pfam" id="PF07687"/>
    </source>
</evidence>
<evidence type="ECO:0000256" key="3">
    <source>
        <dbReference type="ARBA" id="ARBA00022801"/>
    </source>
</evidence>
<gene>
    <name evidence="5" type="ORF">GCM10007036_29390</name>
</gene>
<dbReference type="PANTHER" id="PTHR43270:SF12">
    <property type="entry name" value="SUCCINYL-DIAMINOPIMELATE DESUCCINYLASE"/>
    <property type="match status" value="1"/>
</dbReference>
<dbReference type="Gene3D" id="3.40.630.10">
    <property type="entry name" value="Zn peptidases"/>
    <property type="match status" value="1"/>
</dbReference>
<evidence type="ECO:0000313" key="6">
    <source>
        <dbReference type="Proteomes" id="UP000603912"/>
    </source>
</evidence>
<dbReference type="NCBIfam" id="NF006053">
    <property type="entry name" value="PRK08201.1"/>
    <property type="match status" value="1"/>
</dbReference>
<dbReference type="NCBIfam" id="NF005914">
    <property type="entry name" value="PRK07907.1"/>
    <property type="match status" value="1"/>
</dbReference>
<keyword evidence="1" id="KW-0645">Protease</keyword>
<keyword evidence="6" id="KW-1185">Reference proteome</keyword>
<dbReference type="Proteomes" id="UP000603912">
    <property type="component" value="Unassembled WGS sequence"/>
</dbReference>
<dbReference type="GO" id="GO:0046872">
    <property type="term" value="F:metal ion binding"/>
    <property type="evidence" value="ECO:0007669"/>
    <property type="project" value="UniProtKB-KW"/>
</dbReference>
<dbReference type="InterPro" id="IPR011650">
    <property type="entry name" value="Peptidase_M20_dimer"/>
</dbReference>
<proteinExistence type="predicted"/>
<dbReference type="GO" id="GO:0006508">
    <property type="term" value="P:proteolysis"/>
    <property type="evidence" value="ECO:0007669"/>
    <property type="project" value="UniProtKB-KW"/>
</dbReference>
<protein>
    <submittedName>
        <fullName evidence="5">Peptidase M20</fullName>
    </submittedName>
</protein>
<dbReference type="SUPFAM" id="SSF55031">
    <property type="entry name" value="Bacterial exopeptidase dimerisation domain"/>
    <property type="match status" value="1"/>
</dbReference>
<dbReference type="PANTHER" id="PTHR43270">
    <property type="entry name" value="BETA-ALA-HIS DIPEPTIDASE"/>
    <property type="match status" value="1"/>
</dbReference>
<dbReference type="RefSeq" id="WP_188518481.1">
    <property type="nucleotide sequence ID" value="NZ_BMES01000002.1"/>
</dbReference>
<dbReference type="Pfam" id="PF01546">
    <property type="entry name" value="Peptidase_M20"/>
    <property type="match status" value="1"/>
</dbReference>
<dbReference type="NCBIfam" id="NF006579">
    <property type="entry name" value="PRK09104.1"/>
    <property type="match status" value="1"/>
</dbReference>